<dbReference type="EMBL" id="CAAALY010056367">
    <property type="protein sequence ID" value="VEL22430.1"/>
    <property type="molecule type" value="Genomic_DNA"/>
</dbReference>
<accession>A0A3S5AKJ1</accession>
<name>A0A3S5AKJ1_9PLAT</name>
<comment type="caution">
    <text evidence="2">The sequence shown here is derived from an EMBL/GenBank/DDBJ whole genome shotgun (WGS) entry which is preliminary data.</text>
</comment>
<feature type="compositionally biased region" description="Basic and acidic residues" evidence="1">
    <location>
        <begin position="62"/>
        <end position="84"/>
    </location>
</feature>
<protein>
    <submittedName>
        <fullName evidence="2">Uncharacterized protein</fullName>
    </submittedName>
</protein>
<evidence type="ECO:0000313" key="2">
    <source>
        <dbReference type="EMBL" id="VEL22430.1"/>
    </source>
</evidence>
<proteinExistence type="predicted"/>
<organism evidence="2 3">
    <name type="scientific">Protopolystoma xenopodis</name>
    <dbReference type="NCBI Taxonomy" id="117903"/>
    <lineage>
        <taxon>Eukaryota</taxon>
        <taxon>Metazoa</taxon>
        <taxon>Spiralia</taxon>
        <taxon>Lophotrochozoa</taxon>
        <taxon>Platyhelminthes</taxon>
        <taxon>Monogenea</taxon>
        <taxon>Polyopisthocotylea</taxon>
        <taxon>Polystomatidea</taxon>
        <taxon>Polystomatidae</taxon>
        <taxon>Protopolystoma</taxon>
    </lineage>
</organism>
<keyword evidence="3" id="KW-1185">Reference proteome</keyword>
<evidence type="ECO:0000313" key="3">
    <source>
        <dbReference type="Proteomes" id="UP000784294"/>
    </source>
</evidence>
<reference evidence="2" key="1">
    <citation type="submission" date="2018-11" db="EMBL/GenBank/DDBJ databases">
        <authorList>
            <consortium name="Pathogen Informatics"/>
        </authorList>
    </citation>
    <scope>NUCLEOTIDE SEQUENCE</scope>
</reference>
<sequence>MCDPPETPGARLVAPALQYYRGATVQLTGCLARSRRRNHNSIPVIEHGLRDGPDSVQEKRKLIGSDPDAKGGGKIQERDPKEYSQQDDYTYDDVDDEEELSEVALKTDWWPTNLTRQPVLSCSRRAGGSLAWLPEGQLERWEAACAFGKQGERLHRYLWWS</sequence>
<dbReference type="AlphaFoldDB" id="A0A3S5AKJ1"/>
<gene>
    <name evidence="2" type="ORF">PXEA_LOCUS15870</name>
</gene>
<evidence type="ECO:0000256" key="1">
    <source>
        <dbReference type="SAM" id="MobiDB-lite"/>
    </source>
</evidence>
<dbReference type="Proteomes" id="UP000784294">
    <property type="component" value="Unassembled WGS sequence"/>
</dbReference>
<feature type="region of interest" description="Disordered" evidence="1">
    <location>
        <begin position="62"/>
        <end position="88"/>
    </location>
</feature>